<reference evidence="5" key="1">
    <citation type="submission" date="2020-12" db="UniProtKB">
        <authorList>
            <consortium name="WormBaseParasite"/>
        </authorList>
    </citation>
    <scope>IDENTIFICATION</scope>
    <source>
        <strain evidence="5">MHco3</strain>
    </source>
</reference>
<organism evidence="4 5">
    <name type="scientific">Haemonchus contortus</name>
    <name type="common">Barber pole worm</name>
    <dbReference type="NCBI Taxonomy" id="6289"/>
    <lineage>
        <taxon>Eukaryota</taxon>
        <taxon>Metazoa</taxon>
        <taxon>Ecdysozoa</taxon>
        <taxon>Nematoda</taxon>
        <taxon>Chromadorea</taxon>
        <taxon>Rhabditida</taxon>
        <taxon>Rhabditina</taxon>
        <taxon>Rhabditomorpha</taxon>
        <taxon>Strongyloidea</taxon>
        <taxon>Trichostrongylidae</taxon>
        <taxon>Haemonchus</taxon>
    </lineage>
</organism>
<accession>A0A7I4Z4F0</accession>
<feature type="compositionally biased region" description="Polar residues" evidence="2">
    <location>
        <begin position="95"/>
        <end position="108"/>
    </location>
</feature>
<keyword evidence="4" id="KW-1185">Reference proteome</keyword>
<sequence>GGLLPEVNNLRGRSNGIHPENTPSALLLSDMEVVPQTAIRAQNKQVNELSSKGLTRKKSTPYKHCNPLPLRAKTKAPDSKEDDEVRVISEVRSPPEQTTKTSEQNNYGPSLQQQSLFMQWKQNAESSTYEKGGRIRMYETRPPSPKTPSPLDHQVAIRRLRDYKVQELKNECKKRQLPVSGAKPQLLERLRPFEKTILGMSPPPTPEPAQFSNSSAIYGTVGSPTHETQHKEPVQEVAYESVMQAETTAHCQHTLLRSHQQPFEQARNAVGTHDYRETPLVLHLSSQVVQLTDAKGAPVGIASVQYKPGSGHPVLLSCHPRFGPQQGNAQPSASDQHGATSNERVAYTIPIQQGSNPTQAQLEIANVPALNQPRAIQTAQVIQKQNDNTFRFAQMGSGGQFTVAPTIEGTPAKGKPLNLKLAGAKYEEKDPMIMCFIDQQSAQMTRIETNEAALLVAFQPTMTIPQASSQSVAQENRSQSSLVQSEFIEEALDPCLEDSPRTADLAGDSPHMPNSCQSESVAESGDATSKNSITFDDPSSILTPAALSMHEEMLRTQQKKIEKLLEELAKSQAHLKQEQQLILCAKKAQQRVREHQRELAANRERGQWLRELDVGYINKQHIQHFLQHKKQQTTLQRHSIEHSRLTATEARLQEELHVEQAVQDIVRLIKQDPRTALLIVQLLRRYQLERNAEQKQASLSETDKTNTPESVEQEPLEHAYGKPLHHFDKEQNVVEDGRQSVFICDAYSMQLHSDQTVAYHRNGRLTQDGKKQTVDMEAVFESVLEDASRAVGNGSATAQVQFSEMELEGSKQQSDSQPQQIITQTSVENGFTAVHQSEQLMNSSRSYEQQKPVGYSEDIEDLMAVLRDDQDDGLRHGSFQMDLGVGYGSEELADLLGEDWLDCADRSIANIGQYIPYKNESHDV</sequence>
<feature type="domain" description="SAP" evidence="3">
    <location>
        <begin position="160"/>
        <end position="194"/>
    </location>
</feature>
<dbReference type="InterPro" id="IPR036361">
    <property type="entry name" value="SAP_dom_sf"/>
</dbReference>
<feature type="region of interest" description="Disordered" evidence="2">
    <location>
        <begin position="1"/>
        <end position="22"/>
    </location>
</feature>
<feature type="region of interest" description="Disordered" evidence="2">
    <location>
        <begin position="693"/>
        <end position="714"/>
    </location>
</feature>
<dbReference type="Pfam" id="PF02037">
    <property type="entry name" value="SAP"/>
    <property type="match status" value="1"/>
</dbReference>
<feature type="compositionally biased region" description="Basic and acidic residues" evidence="2">
    <location>
        <begin position="75"/>
        <end position="89"/>
    </location>
</feature>
<dbReference type="SMART" id="SM00513">
    <property type="entry name" value="SAP"/>
    <property type="match status" value="1"/>
</dbReference>
<evidence type="ECO:0000256" key="1">
    <source>
        <dbReference type="SAM" id="Coils"/>
    </source>
</evidence>
<dbReference type="Proteomes" id="UP000025227">
    <property type="component" value="Unplaced"/>
</dbReference>
<dbReference type="Gene3D" id="1.10.720.30">
    <property type="entry name" value="SAP domain"/>
    <property type="match status" value="1"/>
</dbReference>
<evidence type="ECO:0000313" key="5">
    <source>
        <dbReference type="WBParaSite" id="HCON_00183320-00001"/>
    </source>
</evidence>
<name>A0A7I4Z4F0_HAECO</name>
<evidence type="ECO:0000256" key="2">
    <source>
        <dbReference type="SAM" id="MobiDB-lite"/>
    </source>
</evidence>
<proteinExistence type="predicted"/>
<feature type="region of interest" description="Disordered" evidence="2">
    <location>
        <begin position="47"/>
        <end position="108"/>
    </location>
</feature>
<dbReference type="WBParaSite" id="HCON_00183320-00001">
    <property type="protein sequence ID" value="HCON_00183320-00001"/>
    <property type="gene ID" value="HCON_00183320"/>
</dbReference>
<dbReference type="OrthoDB" id="197676at2759"/>
<feature type="compositionally biased region" description="Polar residues" evidence="2">
    <location>
        <begin position="512"/>
        <end position="534"/>
    </location>
</feature>
<dbReference type="AlphaFoldDB" id="A0A7I4Z4F0"/>
<dbReference type="SUPFAM" id="SSF68906">
    <property type="entry name" value="SAP domain"/>
    <property type="match status" value="1"/>
</dbReference>
<dbReference type="PROSITE" id="PS50800">
    <property type="entry name" value="SAP"/>
    <property type="match status" value="1"/>
</dbReference>
<feature type="coiled-coil region" evidence="1">
    <location>
        <begin position="547"/>
        <end position="605"/>
    </location>
</feature>
<evidence type="ECO:0000259" key="3">
    <source>
        <dbReference type="PROSITE" id="PS50800"/>
    </source>
</evidence>
<evidence type="ECO:0000313" key="4">
    <source>
        <dbReference type="Proteomes" id="UP000025227"/>
    </source>
</evidence>
<protein>
    <submittedName>
        <fullName evidence="5">SAP domain-containing protein</fullName>
    </submittedName>
</protein>
<feature type="region of interest" description="Disordered" evidence="2">
    <location>
        <begin position="498"/>
        <end position="539"/>
    </location>
</feature>
<keyword evidence="1" id="KW-0175">Coiled coil</keyword>
<dbReference type="InterPro" id="IPR003034">
    <property type="entry name" value="SAP_dom"/>
</dbReference>